<dbReference type="Pfam" id="PF00849">
    <property type="entry name" value="PseudoU_synth_2"/>
    <property type="match status" value="1"/>
</dbReference>
<comment type="similarity">
    <text evidence="2 4">Belongs to the pseudouridine synthase RluA family.</text>
</comment>
<dbReference type="Gene3D" id="3.30.2350.10">
    <property type="entry name" value="Pseudouridine synthase"/>
    <property type="match status" value="1"/>
</dbReference>
<dbReference type="InterPro" id="IPR020103">
    <property type="entry name" value="PsdUridine_synth_cat_dom_sf"/>
</dbReference>
<proteinExistence type="inferred from homology"/>
<dbReference type="RefSeq" id="WP_016912321.1">
    <property type="nucleotide sequence ID" value="NZ_BMDF01000003.1"/>
</dbReference>
<protein>
    <recommendedName>
        <fullName evidence="4">Pseudouridine synthase</fullName>
        <ecNumber evidence="4">5.4.99.-</ecNumber>
    </recommendedName>
</protein>
<dbReference type="PROSITE" id="PS01129">
    <property type="entry name" value="PSI_RLU"/>
    <property type="match status" value="1"/>
</dbReference>
<dbReference type="GeneID" id="64115878"/>
<reference evidence="6 7" key="1">
    <citation type="journal article" date="2016" name="Front. Microbiol.">
        <title>Comprehensive Phylogenetic Analysis of Bovine Non-aureus Staphylococci Species Based on Whole-Genome Sequencing.</title>
        <authorList>
            <person name="Naushad S."/>
            <person name="Barkema H.W."/>
            <person name="Luby C."/>
            <person name="Condas L.A."/>
            <person name="Nobrega D.B."/>
            <person name="Carson D.A."/>
            <person name="De Buck J."/>
        </authorList>
    </citation>
    <scope>NUCLEOTIDE SEQUENCE [LARGE SCALE GENOMIC DNA]</scope>
    <source>
        <strain evidence="6 7">SNUC 2204</strain>
    </source>
</reference>
<dbReference type="PANTHER" id="PTHR21600">
    <property type="entry name" value="MITOCHONDRIAL RNA PSEUDOURIDINE SYNTHASE"/>
    <property type="match status" value="1"/>
</dbReference>
<evidence type="ECO:0000256" key="1">
    <source>
        <dbReference type="ARBA" id="ARBA00000073"/>
    </source>
</evidence>
<organism evidence="6 7">
    <name type="scientific">Mammaliicoccus vitulinus</name>
    <dbReference type="NCBI Taxonomy" id="71237"/>
    <lineage>
        <taxon>Bacteria</taxon>
        <taxon>Bacillati</taxon>
        <taxon>Bacillota</taxon>
        <taxon>Bacilli</taxon>
        <taxon>Bacillales</taxon>
        <taxon>Staphylococcaceae</taxon>
        <taxon>Mammaliicoccus</taxon>
    </lineage>
</organism>
<dbReference type="NCBIfam" id="TIGR00005">
    <property type="entry name" value="rluA_subfam"/>
    <property type="match status" value="1"/>
</dbReference>
<evidence type="ECO:0000256" key="4">
    <source>
        <dbReference type="RuleBase" id="RU362028"/>
    </source>
</evidence>
<dbReference type="PANTHER" id="PTHR21600:SF35">
    <property type="entry name" value="PSEUDOURIDINE SYNTHASE"/>
    <property type="match status" value="1"/>
</dbReference>
<dbReference type="EC" id="5.4.99.-" evidence="4"/>
<evidence type="ECO:0000256" key="2">
    <source>
        <dbReference type="ARBA" id="ARBA00010876"/>
    </source>
</evidence>
<evidence type="ECO:0000313" key="7">
    <source>
        <dbReference type="Proteomes" id="UP000241209"/>
    </source>
</evidence>
<comment type="function">
    <text evidence="4">Responsible for synthesis of pseudouridine from uracil.</text>
</comment>
<evidence type="ECO:0000313" key="6">
    <source>
        <dbReference type="EMBL" id="PTI30733.1"/>
    </source>
</evidence>
<dbReference type="SUPFAM" id="SSF55120">
    <property type="entry name" value="Pseudouridine synthase"/>
    <property type="match status" value="1"/>
</dbReference>
<dbReference type="CDD" id="cd02869">
    <property type="entry name" value="PseudoU_synth_RluA_like"/>
    <property type="match status" value="1"/>
</dbReference>
<evidence type="ECO:0000256" key="3">
    <source>
        <dbReference type="PIRSR" id="PIRSR606225-1"/>
    </source>
</evidence>
<dbReference type="EMBL" id="PZFK01000003">
    <property type="protein sequence ID" value="PTI30733.1"/>
    <property type="molecule type" value="Genomic_DNA"/>
</dbReference>
<dbReference type="OrthoDB" id="9807829at2"/>
<dbReference type="GO" id="GO:0009982">
    <property type="term" value="F:pseudouridine synthase activity"/>
    <property type="evidence" value="ECO:0007669"/>
    <property type="project" value="InterPro"/>
</dbReference>
<dbReference type="GO" id="GO:0003723">
    <property type="term" value="F:RNA binding"/>
    <property type="evidence" value="ECO:0007669"/>
    <property type="project" value="InterPro"/>
</dbReference>
<dbReference type="Proteomes" id="UP000241209">
    <property type="component" value="Unassembled WGS sequence"/>
</dbReference>
<comment type="caution">
    <text evidence="6">The sequence shown here is derived from an EMBL/GenBank/DDBJ whole genome shotgun (WGS) entry which is preliminary data.</text>
</comment>
<keyword evidence="4" id="KW-0413">Isomerase</keyword>
<dbReference type="GO" id="GO:0140098">
    <property type="term" value="F:catalytic activity, acting on RNA"/>
    <property type="evidence" value="ECO:0007669"/>
    <property type="project" value="UniProtKB-ARBA"/>
</dbReference>
<dbReference type="InterPro" id="IPR006225">
    <property type="entry name" value="PsdUridine_synth_RluC/D"/>
</dbReference>
<evidence type="ECO:0000259" key="5">
    <source>
        <dbReference type="Pfam" id="PF00849"/>
    </source>
</evidence>
<dbReference type="GO" id="GO:0000455">
    <property type="term" value="P:enzyme-directed rRNA pseudouridine synthesis"/>
    <property type="evidence" value="ECO:0007669"/>
    <property type="project" value="TreeGrafter"/>
</dbReference>
<dbReference type="STRING" id="1167632.GCA_000286335_01642"/>
<accession>A0A2T4PW94</accession>
<name>A0A2T4PW94_9STAP</name>
<dbReference type="AlphaFoldDB" id="A0A2T4PW94"/>
<dbReference type="InterPro" id="IPR050188">
    <property type="entry name" value="RluA_PseudoU_synthase"/>
</dbReference>
<dbReference type="InterPro" id="IPR006145">
    <property type="entry name" value="PsdUridine_synth_RsuA/RluA"/>
</dbReference>
<sequence>MKVLQYIATSSNVLKTFLYDKGISRKSLSAIKQNGALLVNKEYVTVRKIIQEGDEVTVYLPNETPSPNLEPVKMDLKILYEDEWFIIVSKSAMMNTAPSREHRHNSLVEAVLYYMIQNGEQTIPHIVTRLDRGTSGIVIFAKHQLLHHMISETTVNKYYLAVVHGVVKQKYGKIEAPIARAKHSIIEREVSPDGKFAHTEYEYLSDDSQNSMLKLQLFTGRTHQIRVHLAHIGHPIVGDSLYGYKTKGIGHQLLQCYNVEFEHPITKNKINIIDEMHYNLAGIDML</sequence>
<dbReference type="InterPro" id="IPR006224">
    <property type="entry name" value="PsdUridine_synth_RluA-like_CS"/>
</dbReference>
<gene>
    <name evidence="6" type="ORF">BU072_01745</name>
</gene>
<feature type="active site" evidence="3">
    <location>
        <position position="131"/>
    </location>
</feature>
<feature type="domain" description="Pseudouridine synthase RsuA/RluA-like" evidence="5">
    <location>
        <begin position="85"/>
        <end position="231"/>
    </location>
</feature>
<comment type="catalytic activity">
    <reaction evidence="1 4">
        <text>a uridine in RNA = a pseudouridine in RNA</text>
        <dbReference type="Rhea" id="RHEA:48348"/>
        <dbReference type="Rhea" id="RHEA-COMP:12068"/>
        <dbReference type="Rhea" id="RHEA-COMP:12069"/>
        <dbReference type="ChEBI" id="CHEBI:65314"/>
        <dbReference type="ChEBI" id="CHEBI:65315"/>
    </reaction>
</comment>